<dbReference type="Proteomes" id="UP000294257">
    <property type="component" value="Unassembled WGS sequence"/>
</dbReference>
<dbReference type="RefSeq" id="WP_130347652.1">
    <property type="nucleotide sequence ID" value="NZ_SGWQ01000011.1"/>
</dbReference>
<comment type="caution">
    <text evidence="7">The sequence shown here is derived from an EMBL/GenBank/DDBJ whole genome shotgun (WGS) entry which is preliminary data.</text>
</comment>
<organism evidence="7 8">
    <name type="scientific">Herbihabitans rhizosphaerae</name>
    <dbReference type="NCBI Taxonomy" id="1872711"/>
    <lineage>
        <taxon>Bacteria</taxon>
        <taxon>Bacillati</taxon>
        <taxon>Actinomycetota</taxon>
        <taxon>Actinomycetes</taxon>
        <taxon>Pseudonocardiales</taxon>
        <taxon>Pseudonocardiaceae</taxon>
        <taxon>Herbihabitans</taxon>
    </lineage>
</organism>
<dbReference type="OrthoDB" id="5488434at2"/>
<protein>
    <submittedName>
        <fullName evidence="7">L-desosaminyltransferase/L-2-deoxyfucosyltransferase/glycosyltransferase DesVII</fullName>
    </submittedName>
</protein>
<evidence type="ECO:0000259" key="5">
    <source>
        <dbReference type="Pfam" id="PF06722"/>
    </source>
</evidence>
<evidence type="ECO:0000259" key="6">
    <source>
        <dbReference type="Pfam" id="PF21036"/>
    </source>
</evidence>
<dbReference type="CDD" id="cd03784">
    <property type="entry name" value="GT1_Gtf-like"/>
    <property type="match status" value="1"/>
</dbReference>
<dbReference type="SUPFAM" id="SSF53756">
    <property type="entry name" value="UDP-Glycosyltransferase/glycogen phosphorylase"/>
    <property type="match status" value="1"/>
</dbReference>
<dbReference type="GO" id="GO:0008194">
    <property type="term" value="F:UDP-glycosyltransferase activity"/>
    <property type="evidence" value="ECO:0007669"/>
    <property type="project" value="InterPro"/>
</dbReference>
<keyword evidence="8" id="KW-1185">Reference proteome</keyword>
<dbReference type="InterPro" id="IPR030953">
    <property type="entry name" value="Glycosyl_450act"/>
</dbReference>
<dbReference type="NCBIfam" id="TIGR04516">
    <property type="entry name" value="glycosyl_450act"/>
    <property type="match status" value="1"/>
</dbReference>
<feature type="domain" description="Erythromycin biosynthesis protein CIII-like N-terminal" evidence="6">
    <location>
        <begin position="22"/>
        <end position="255"/>
    </location>
</feature>
<comment type="similarity">
    <text evidence="1">Belongs to the glycosyltransferase 28 family.</text>
</comment>
<dbReference type="Gene3D" id="3.40.50.2000">
    <property type="entry name" value="Glycogen Phosphorylase B"/>
    <property type="match status" value="2"/>
</dbReference>
<gene>
    <name evidence="7" type="ORF">EV193_11163</name>
</gene>
<evidence type="ECO:0000256" key="4">
    <source>
        <dbReference type="ARBA" id="ARBA00023194"/>
    </source>
</evidence>
<dbReference type="Pfam" id="PF06722">
    <property type="entry name" value="EryCIII-like_C"/>
    <property type="match status" value="1"/>
</dbReference>
<dbReference type="Pfam" id="PF21036">
    <property type="entry name" value="EryCIII-like_N"/>
    <property type="match status" value="1"/>
</dbReference>
<dbReference type="InterPro" id="IPR002213">
    <property type="entry name" value="UDP_glucos_trans"/>
</dbReference>
<dbReference type="InterPro" id="IPR048284">
    <property type="entry name" value="EryCIII-like_N"/>
</dbReference>
<dbReference type="AlphaFoldDB" id="A0A4Q7KGJ1"/>
<dbReference type="PANTHER" id="PTHR48050">
    <property type="entry name" value="STEROL 3-BETA-GLUCOSYLTRANSFERASE"/>
    <property type="match status" value="1"/>
</dbReference>
<keyword evidence="3 7" id="KW-0808">Transferase</keyword>
<dbReference type="InterPro" id="IPR010610">
    <property type="entry name" value="EryCIII-like_C"/>
</dbReference>
<sequence length="418" mass="45500">MRVLFYSMPANAHLYNLIPLAWAFRSAGHDVVFASQPDLVDAIKKTGIPAVSVGKDSETMKFLAETPPEDTVWGSGYRLNEKDPEKLTYDYLTNMFAAYCSPGGFGYYTNDEVLDDLVAFARDWKTDLVVWDALSFSGPIAARAAGAANVRVLQGMDHWVRMRERMLTLAKDVPEAERVDPVADWLGERLARYGAEFAEEVAVGTATIDPLPPGNSYDLDFDYLQMRSLPFNGPTEIPAWVRERPAKPRIALTLGLTTREVHDNGVPAADLIGAIADLEVEVVATLSHEQLSKVMTVPENVRAVEFVPLNALLPSCSAIIHHCGTGTTGCAVINGVPQIVVPGNLWSEDDTGQYIADRGAGLVTSPEELTAEGLRDMVVRILDDSSFQAGADQLQKETLAAPSPADVVIELEKLAADR</sequence>
<evidence type="ECO:0000313" key="8">
    <source>
        <dbReference type="Proteomes" id="UP000294257"/>
    </source>
</evidence>
<evidence type="ECO:0000256" key="3">
    <source>
        <dbReference type="ARBA" id="ARBA00022679"/>
    </source>
</evidence>
<dbReference type="FunFam" id="3.40.50.2000:FF:000072">
    <property type="entry name" value="Glycosyl transferase"/>
    <property type="match status" value="1"/>
</dbReference>
<keyword evidence="2 7" id="KW-0328">Glycosyltransferase</keyword>
<evidence type="ECO:0000256" key="1">
    <source>
        <dbReference type="ARBA" id="ARBA00006962"/>
    </source>
</evidence>
<evidence type="ECO:0000256" key="2">
    <source>
        <dbReference type="ARBA" id="ARBA00022676"/>
    </source>
</evidence>
<dbReference type="PANTHER" id="PTHR48050:SF13">
    <property type="entry name" value="STEROL 3-BETA-GLUCOSYLTRANSFERASE UGT80A2"/>
    <property type="match status" value="1"/>
</dbReference>
<dbReference type="GO" id="GO:0016758">
    <property type="term" value="F:hexosyltransferase activity"/>
    <property type="evidence" value="ECO:0007669"/>
    <property type="project" value="UniProtKB-ARBA"/>
</dbReference>
<dbReference type="InterPro" id="IPR050426">
    <property type="entry name" value="Glycosyltransferase_28"/>
</dbReference>
<name>A0A4Q7KGJ1_9PSEU</name>
<accession>A0A4Q7KGJ1</accession>
<feature type="domain" description="Erythromycin biosynthesis protein CIII-like C-terminal" evidence="5">
    <location>
        <begin position="271"/>
        <end position="414"/>
    </location>
</feature>
<keyword evidence="4" id="KW-0045">Antibiotic biosynthesis</keyword>
<proteinExistence type="inferred from homology"/>
<evidence type="ECO:0000313" key="7">
    <source>
        <dbReference type="EMBL" id="RZS32686.1"/>
    </source>
</evidence>
<dbReference type="GO" id="GO:0017000">
    <property type="term" value="P:antibiotic biosynthetic process"/>
    <property type="evidence" value="ECO:0007669"/>
    <property type="project" value="UniProtKB-KW"/>
</dbReference>
<reference evidence="7 8" key="1">
    <citation type="submission" date="2019-02" db="EMBL/GenBank/DDBJ databases">
        <title>Genomic Encyclopedia of Type Strains, Phase IV (KMG-IV): sequencing the most valuable type-strain genomes for metagenomic binning, comparative biology and taxonomic classification.</title>
        <authorList>
            <person name="Goeker M."/>
        </authorList>
    </citation>
    <scope>NUCLEOTIDE SEQUENCE [LARGE SCALE GENOMIC DNA]</scope>
    <source>
        <strain evidence="7 8">DSM 101727</strain>
    </source>
</reference>
<dbReference type="EMBL" id="SGWQ01000011">
    <property type="protein sequence ID" value="RZS32686.1"/>
    <property type="molecule type" value="Genomic_DNA"/>
</dbReference>